<reference evidence="4" key="1">
    <citation type="journal article" date="2021" name="PeerJ">
        <title>Extensive microbial diversity within the chicken gut microbiome revealed by metagenomics and culture.</title>
        <authorList>
            <person name="Gilroy R."/>
            <person name="Ravi A."/>
            <person name="Getino M."/>
            <person name="Pursley I."/>
            <person name="Horton D.L."/>
            <person name="Alikhan N.F."/>
            <person name="Baker D."/>
            <person name="Gharbi K."/>
            <person name="Hall N."/>
            <person name="Watson M."/>
            <person name="Adriaenssens E.M."/>
            <person name="Foster-Nyarko E."/>
            <person name="Jarju S."/>
            <person name="Secka A."/>
            <person name="Antonio M."/>
            <person name="Oren A."/>
            <person name="Chaudhuri R.R."/>
            <person name="La Ragione R."/>
            <person name="Hildebrand F."/>
            <person name="Pallen M.J."/>
        </authorList>
    </citation>
    <scope>NUCLEOTIDE SEQUENCE</scope>
    <source>
        <strain evidence="4">ChiSjej1B19-5720</strain>
    </source>
</reference>
<keyword evidence="1" id="KW-0677">Repeat</keyword>
<dbReference type="Gene3D" id="2.10.270.10">
    <property type="entry name" value="Cholin Binding"/>
    <property type="match status" value="1"/>
</dbReference>
<proteinExistence type="predicted"/>
<feature type="repeat" description="Cell wall-binding" evidence="2">
    <location>
        <begin position="144"/>
        <end position="163"/>
    </location>
</feature>
<name>A0A9D2LV03_9FIRM</name>
<sequence>MPGDKKPTNRVLILIAVALCLFFGATLTQSSAEPSSRRQEMPDMFVADDNGTFPFASNVSQGQETSGDPSSVNTEETVSPTPAPTATPVPTITPIYQVSPEASRGVWTSSGSSWLFMVDGVPYTGWLTDTDGNRYYFNEDGIMQTGWLDDGNKRYYLDQDGIMQTGDIEVDGETYHLREDGSLQGYRSEENSSSKDQ</sequence>
<organism evidence="4 5">
    <name type="scientific">Candidatus Blautia faecavium</name>
    <dbReference type="NCBI Taxonomy" id="2838487"/>
    <lineage>
        <taxon>Bacteria</taxon>
        <taxon>Bacillati</taxon>
        <taxon>Bacillota</taxon>
        <taxon>Clostridia</taxon>
        <taxon>Lachnospirales</taxon>
        <taxon>Lachnospiraceae</taxon>
        <taxon>Blautia</taxon>
    </lineage>
</organism>
<dbReference type="Pfam" id="PF19127">
    <property type="entry name" value="Choline_bind_3"/>
    <property type="match status" value="1"/>
</dbReference>
<comment type="caution">
    <text evidence="4">The sequence shown here is derived from an EMBL/GenBank/DDBJ whole genome shotgun (WGS) entry which is preliminary data.</text>
</comment>
<evidence type="ECO:0000256" key="2">
    <source>
        <dbReference type="PROSITE-ProRule" id="PRU00591"/>
    </source>
</evidence>
<evidence type="ECO:0000313" key="5">
    <source>
        <dbReference type="Proteomes" id="UP000823842"/>
    </source>
</evidence>
<dbReference type="InterPro" id="IPR018337">
    <property type="entry name" value="Cell_wall/Cho-bd_repeat"/>
</dbReference>
<feature type="repeat" description="Cell wall-binding" evidence="2">
    <location>
        <begin position="123"/>
        <end position="143"/>
    </location>
</feature>
<gene>
    <name evidence="4" type="ORF">IAA06_12170</name>
</gene>
<evidence type="ECO:0000313" key="4">
    <source>
        <dbReference type="EMBL" id="HJB29529.1"/>
    </source>
</evidence>
<dbReference type="AlphaFoldDB" id="A0A9D2LV03"/>
<dbReference type="SUPFAM" id="SSF69360">
    <property type="entry name" value="Cell wall binding repeat"/>
    <property type="match status" value="1"/>
</dbReference>
<accession>A0A9D2LV03</accession>
<protein>
    <submittedName>
        <fullName evidence="4">Cell wall-binding protein</fullName>
    </submittedName>
</protein>
<dbReference type="EMBL" id="DWYZ01000224">
    <property type="protein sequence ID" value="HJB29529.1"/>
    <property type="molecule type" value="Genomic_DNA"/>
</dbReference>
<feature type="compositionally biased region" description="Polar residues" evidence="3">
    <location>
        <begin position="55"/>
        <end position="73"/>
    </location>
</feature>
<reference evidence="4" key="2">
    <citation type="submission" date="2021-04" db="EMBL/GenBank/DDBJ databases">
        <authorList>
            <person name="Gilroy R."/>
        </authorList>
    </citation>
    <scope>NUCLEOTIDE SEQUENCE</scope>
    <source>
        <strain evidence="4">ChiSjej1B19-5720</strain>
    </source>
</reference>
<evidence type="ECO:0000256" key="3">
    <source>
        <dbReference type="SAM" id="MobiDB-lite"/>
    </source>
</evidence>
<dbReference type="PROSITE" id="PS51170">
    <property type="entry name" value="CW"/>
    <property type="match status" value="2"/>
</dbReference>
<dbReference type="Proteomes" id="UP000823842">
    <property type="component" value="Unassembled WGS sequence"/>
</dbReference>
<evidence type="ECO:0000256" key="1">
    <source>
        <dbReference type="ARBA" id="ARBA00022737"/>
    </source>
</evidence>
<feature type="region of interest" description="Disordered" evidence="3">
    <location>
        <begin position="55"/>
        <end position="91"/>
    </location>
</feature>